<evidence type="ECO:0000313" key="12">
    <source>
        <dbReference type="EMBL" id="CCF82748.1"/>
    </source>
</evidence>
<dbReference type="EMBL" id="CAGS01000059">
    <property type="protein sequence ID" value="CCF82748.1"/>
    <property type="molecule type" value="Genomic_DNA"/>
</dbReference>
<feature type="domain" description="Cation/H+ exchanger transmembrane" evidence="11">
    <location>
        <begin position="12"/>
        <end position="397"/>
    </location>
</feature>
<evidence type="ECO:0000259" key="11">
    <source>
        <dbReference type="Pfam" id="PF00999"/>
    </source>
</evidence>
<dbReference type="GO" id="GO:0015386">
    <property type="term" value="F:potassium:proton antiporter activity"/>
    <property type="evidence" value="ECO:0007669"/>
    <property type="project" value="TreeGrafter"/>
</dbReference>
<dbReference type="Pfam" id="PF00999">
    <property type="entry name" value="Na_H_Exchanger"/>
    <property type="match status" value="1"/>
</dbReference>
<feature type="transmembrane region" description="Helical" evidence="10">
    <location>
        <begin position="181"/>
        <end position="199"/>
    </location>
</feature>
<name>I4EDI6_9BACT</name>
<dbReference type="RefSeq" id="WP_008475106.1">
    <property type="nucleotide sequence ID" value="NZ_CAGS01000059.1"/>
</dbReference>
<dbReference type="GO" id="GO:0005886">
    <property type="term" value="C:plasma membrane"/>
    <property type="evidence" value="ECO:0007669"/>
    <property type="project" value="UniProtKB-SubCell"/>
</dbReference>
<evidence type="ECO:0000256" key="2">
    <source>
        <dbReference type="ARBA" id="ARBA00022448"/>
    </source>
</evidence>
<accession>I4EDI6</accession>
<feature type="transmembrane region" description="Helical" evidence="10">
    <location>
        <begin position="157"/>
        <end position="174"/>
    </location>
</feature>
<comment type="function">
    <text evidence="10">Na(+)/H(+) antiporter that extrudes sodium in exchange for external protons.</text>
</comment>
<comment type="caution">
    <text evidence="12">The sequence shown here is derived from an EMBL/GenBank/DDBJ whole genome shotgun (WGS) entry which is preliminary data.</text>
</comment>
<dbReference type="InterPro" id="IPR018422">
    <property type="entry name" value="Cation/H_exchanger_CPA1"/>
</dbReference>
<dbReference type="Proteomes" id="UP000004221">
    <property type="component" value="Unassembled WGS sequence"/>
</dbReference>
<keyword evidence="10" id="KW-0050">Antiport</keyword>
<feature type="transmembrane region" description="Helical" evidence="10">
    <location>
        <begin position="83"/>
        <end position="106"/>
    </location>
</feature>
<keyword evidence="9 10" id="KW-0739">Sodium transport</keyword>
<gene>
    <name evidence="12" type="ORF">NITHO_1510004</name>
</gene>
<keyword evidence="2 10" id="KW-0813">Transport</keyword>
<dbReference type="GO" id="GO:0015385">
    <property type="term" value="F:sodium:proton antiporter activity"/>
    <property type="evidence" value="ECO:0007669"/>
    <property type="project" value="InterPro"/>
</dbReference>
<organism evidence="12 13">
    <name type="scientific">Nitrolancea hollandica Lb</name>
    <dbReference type="NCBI Taxonomy" id="1129897"/>
    <lineage>
        <taxon>Bacteria</taxon>
        <taxon>Pseudomonadati</taxon>
        <taxon>Thermomicrobiota</taxon>
        <taxon>Thermomicrobia</taxon>
        <taxon>Sphaerobacterales</taxon>
        <taxon>Sphaerobacterineae</taxon>
        <taxon>Sphaerobacteraceae</taxon>
        <taxon>Nitrolancea</taxon>
    </lineage>
</organism>
<evidence type="ECO:0000256" key="10">
    <source>
        <dbReference type="RuleBase" id="RU366002"/>
    </source>
</evidence>
<dbReference type="GO" id="GO:0051453">
    <property type="term" value="P:regulation of intracellular pH"/>
    <property type="evidence" value="ECO:0007669"/>
    <property type="project" value="TreeGrafter"/>
</dbReference>
<dbReference type="GO" id="GO:0098719">
    <property type="term" value="P:sodium ion import across plasma membrane"/>
    <property type="evidence" value="ECO:0007669"/>
    <property type="project" value="TreeGrafter"/>
</dbReference>
<dbReference type="PANTHER" id="PTHR10110">
    <property type="entry name" value="SODIUM/HYDROGEN EXCHANGER"/>
    <property type="match status" value="1"/>
</dbReference>
<dbReference type="NCBIfam" id="TIGR00831">
    <property type="entry name" value="a_cpa1"/>
    <property type="match status" value="1"/>
</dbReference>
<evidence type="ECO:0000256" key="9">
    <source>
        <dbReference type="ARBA" id="ARBA00023201"/>
    </source>
</evidence>
<sequence length="522" mass="55777">MGLSELLIILLVAVVAFGVLAERLNIPYPILFVLGGLALSVVPGLPRVTLAPNLIFYLFLPPLVTSAGWRSSIRDLRVNIRPIVLLAVGLVLVTLTVIGAVAHLAMNFAWPLAFVLGAIVSPTDDVAVLAVAERLPIPSQATTIVSAEGLFNDATSLVAYGFALIAVVSGNFSLTGASLHFIDVIAGSLAVGIAVGLIYERAARHVDDPALSITLTLLLPFAAYLPADALGASGVLAAVIAGLYGGWREPWIRPANIRRPAIAVWDMIIFLLNAVLFLSVGLEFPDILHELDGQSIVAAGWDAILISLTLIILRLAWVFLTAYAPAAIRLFPHHAYQLPDWRNIALVAWAGPRGAVSLAAALAIPLIVPDRGLIIFLTYGVIFATLVLQGLSLPLLIHWLGVSTAGLTDREEAQAWVAAARTALKALDNPSLVNGAPAVIVNDLRRHYEQQIRHYAPIAEGSAKSGKNPAAVTPSAAVRQLRLKLIDAERSAVIELRDQGEISDEVLRIVERDLDLEELRVE</sequence>
<evidence type="ECO:0000256" key="6">
    <source>
        <dbReference type="ARBA" id="ARBA00023053"/>
    </source>
</evidence>
<evidence type="ECO:0000256" key="3">
    <source>
        <dbReference type="ARBA" id="ARBA00022475"/>
    </source>
</evidence>
<comment type="caution">
    <text evidence="10">Lacks conserved residue(s) required for the propagation of feature annotation.</text>
</comment>
<comment type="similarity">
    <text evidence="10">Belongs to the monovalent cation:proton antiporter 1 (CPA1) transporter (TC 2.A.36) family.</text>
</comment>
<dbReference type="OrthoDB" id="9774146at2"/>
<protein>
    <submittedName>
        <fullName evidence="12">Na+/H+ antiporter</fullName>
    </submittedName>
</protein>
<keyword evidence="6 10" id="KW-0915">Sodium</keyword>
<feature type="transmembrane region" description="Helical" evidence="10">
    <location>
        <begin position="344"/>
        <end position="368"/>
    </location>
</feature>
<feature type="transmembrane region" description="Helical" evidence="10">
    <location>
        <begin position="54"/>
        <end position="71"/>
    </location>
</feature>
<evidence type="ECO:0000256" key="5">
    <source>
        <dbReference type="ARBA" id="ARBA00022989"/>
    </source>
</evidence>
<evidence type="ECO:0000256" key="7">
    <source>
        <dbReference type="ARBA" id="ARBA00023065"/>
    </source>
</evidence>
<dbReference type="InterPro" id="IPR004705">
    <property type="entry name" value="Cation/H_exchanger_CPA1_bac"/>
</dbReference>
<keyword evidence="4 10" id="KW-0812">Transmembrane</keyword>
<feature type="transmembrane region" description="Helical" evidence="10">
    <location>
        <begin position="304"/>
        <end position="323"/>
    </location>
</feature>
<dbReference type="InterPro" id="IPR006153">
    <property type="entry name" value="Cation/H_exchanger_TM"/>
</dbReference>
<keyword evidence="7 10" id="KW-0406">Ion transport</keyword>
<keyword evidence="13" id="KW-1185">Reference proteome</keyword>
<evidence type="ECO:0000256" key="8">
    <source>
        <dbReference type="ARBA" id="ARBA00023136"/>
    </source>
</evidence>
<evidence type="ECO:0000256" key="1">
    <source>
        <dbReference type="ARBA" id="ARBA00004651"/>
    </source>
</evidence>
<keyword evidence="8 10" id="KW-0472">Membrane</keyword>
<keyword evidence="3 10" id="KW-1003">Cell membrane</keyword>
<feature type="transmembrane region" description="Helical" evidence="10">
    <location>
        <begin position="374"/>
        <end position="400"/>
    </location>
</feature>
<proteinExistence type="inferred from homology"/>
<comment type="subcellular location">
    <subcellularLocation>
        <location evidence="1 10">Cell membrane</location>
        <topology evidence="1 10">Multi-pass membrane protein</topology>
    </subcellularLocation>
</comment>
<dbReference type="AlphaFoldDB" id="I4EDI6"/>
<dbReference type="Gene3D" id="6.10.140.1330">
    <property type="match status" value="1"/>
</dbReference>
<feature type="transmembrane region" description="Helical" evidence="10">
    <location>
        <begin position="264"/>
        <end position="284"/>
    </location>
</feature>
<reference evidence="12 13" key="1">
    <citation type="journal article" date="2012" name="ISME J.">
        <title>Nitrification expanded: discovery, physiology and genomics of a nitrite-oxidizing bacterium from the phylum Chloroflexi.</title>
        <authorList>
            <person name="Sorokin D.Y."/>
            <person name="Lucker S."/>
            <person name="Vejmelkova D."/>
            <person name="Kostrikina N.A."/>
            <person name="Kleerebezem R."/>
            <person name="Rijpstra W.I."/>
            <person name="Damste J.S."/>
            <person name="Le Paslier D."/>
            <person name="Muyzer G."/>
            <person name="Wagner M."/>
            <person name="van Loosdrecht M.C."/>
            <person name="Daims H."/>
        </authorList>
    </citation>
    <scope>NUCLEOTIDE SEQUENCE [LARGE SCALE GENOMIC DNA]</scope>
    <source>
        <strain evidence="13">none</strain>
    </source>
</reference>
<evidence type="ECO:0000256" key="4">
    <source>
        <dbReference type="ARBA" id="ARBA00022692"/>
    </source>
</evidence>
<keyword evidence="5 10" id="KW-1133">Transmembrane helix</keyword>
<dbReference type="PANTHER" id="PTHR10110:SF86">
    <property type="entry name" value="SODIUM_HYDROGEN EXCHANGER 7"/>
    <property type="match status" value="1"/>
</dbReference>
<feature type="transmembrane region" description="Helical" evidence="10">
    <location>
        <begin position="219"/>
        <end position="244"/>
    </location>
</feature>
<evidence type="ECO:0000313" key="13">
    <source>
        <dbReference type="Proteomes" id="UP000004221"/>
    </source>
</evidence>